<evidence type="ECO:0000313" key="6">
    <source>
        <dbReference type="EMBL" id="TCS86824.1"/>
    </source>
</evidence>
<sequence length="302" mass="34727">MKKFSIRDIECLTGIKAHTIRIWEQRYNLVPPKRTETNIRYYDNSDLKKFLNISTLLENGFRISKVAEMTEGEMCDLIAELVENNHVCDKANALCTATLKLDEQQFNRTISSCVAVMGIEHTFTDVIFPFMRKIGLMWQVGTINPAHEHFITHLIRQKLHAAIDELPTVNSELARKYLLFLPEGETHEVGLLFANYLLKARGQHVLYLGQNLPLSDLEQIVNYYHPNYVLTTLTSDTVFGDMNCLVKKIQEVIPGIPVLLTGPLVKCNQVRENEFLHTLRDIRDLPEFIRAHSHQGNVFFTC</sequence>
<name>A0A4R3KPY8_9SPHI</name>
<dbReference type="GO" id="GO:0031419">
    <property type="term" value="F:cobalamin binding"/>
    <property type="evidence" value="ECO:0007669"/>
    <property type="project" value="InterPro"/>
</dbReference>
<dbReference type="PANTHER" id="PTHR30204:SF69">
    <property type="entry name" value="MERR-FAMILY TRANSCRIPTIONAL REGULATOR"/>
    <property type="match status" value="1"/>
</dbReference>
<evidence type="ECO:0000256" key="4">
    <source>
        <dbReference type="ARBA" id="ARBA00023163"/>
    </source>
</evidence>
<comment type="caution">
    <text evidence="6">The sequence shown here is derived from an EMBL/GenBank/DDBJ whole genome shotgun (WGS) entry which is preliminary data.</text>
</comment>
<dbReference type="InterPro" id="IPR003759">
    <property type="entry name" value="Cbl-bd_cap"/>
</dbReference>
<dbReference type="SUPFAM" id="SSF46955">
    <property type="entry name" value="Putative DNA-binding domain"/>
    <property type="match status" value="1"/>
</dbReference>
<protein>
    <submittedName>
        <fullName evidence="6">B12 binding protein</fullName>
    </submittedName>
</protein>
<dbReference type="PROSITE" id="PS50937">
    <property type="entry name" value="HTH_MERR_2"/>
    <property type="match status" value="1"/>
</dbReference>
<dbReference type="CDD" id="cd01104">
    <property type="entry name" value="HTH_MlrA-CarA"/>
    <property type="match status" value="1"/>
</dbReference>
<dbReference type="GO" id="GO:0003700">
    <property type="term" value="F:DNA-binding transcription factor activity"/>
    <property type="evidence" value="ECO:0007669"/>
    <property type="project" value="InterPro"/>
</dbReference>
<keyword evidence="3" id="KW-0238">DNA-binding</keyword>
<dbReference type="Pfam" id="PF13411">
    <property type="entry name" value="MerR_1"/>
    <property type="match status" value="1"/>
</dbReference>
<dbReference type="PANTHER" id="PTHR30204">
    <property type="entry name" value="REDOX-CYCLING DRUG-SENSING TRANSCRIPTIONAL ACTIVATOR SOXR"/>
    <property type="match status" value="1"/>
</dbReference>
<proteinExistence type="predicted"/>
<dbReference type="InterPro" id="IPR009061">
    <property type="entry name" value="DNA-bd_dom_put_sf"/>
</dbReference>
<evidence type="ECO:0000313" key="7">
    <source>
        <dbReference type="Proteomes" id="UP000295807"/>
    </source>
</evidence>
<evidence type="ECO:0000256" key="1">
    <source>
        <dbReference type="ARBA" id="ARBA00022491"/>
    </source>
</evidence>
<dbReference type="GO" id="GO:0046872">
    <property type="term" value="F:metal ion binding"/>
    <property type="evidence" value="ECO:0007669"/>
    <property type="project" value="InterPro"/>
</dbReference>
<dbReference type="Gene3D" id="1.10.1660.10">
    <property type="match status" value="1"/>
</dbReference>
<accession>A0A4R3KPY8</accession>
<dbReference type="SUPFAM" id="SSF52242">
    <property type="entry name" value="Cobalamin (vitamin B12)-binding domain"/>
    <property type="match status" value="1"/>
</dbReference>
<dbReference type="OrthoDB" id="9800334at2"/>
<dbReference type="InterPro" id="IPR036594">
    <property type="entry name" value="Meth_synthase_dom"/>
</dbReference>
<dbReference type="RefSeq" id="WP_132129386.1">
    <property type="nucleotide sequence ID" value="NZ_CP042432.1"/>
</dbReference>
<keyword evidence="1" id="KW-0678">Repressor</keyword>
<dbReference type="GO" id="GO:0003677">
    <property type="term" value="F:DNA binding"/>
    <property type="evidence" value="ECO:0007669"/>
    <property type="project" value="UniProtKB-KW"/>
</dbReference>
<gene>
    <name evidence="6" type="ORF">EDD80_106135</name>
</gene>
<feature type="domain" description="HTH merR-type" evidence="5">
    <location>
        <begin position="3"/>
        <end position="72"/>
    </location>
</feature>
<keyword evidence="2" id="KW-0805">Transcription regulation</keyword>
<evidence type="ECO:0000259" key="5">
    <source>
        <dbReference type="PROSITE" id="PS50937"/>
    </source>
</evidence>
<keyword evidence="7" id="KW-1185">Reference proteome</keyword>
<evidence type="ECO:0000256" key="2">
    <source>
        <dbReference type="ARBA" id="ARBA00023015"/>
    </source>
</evidence>
<evidence type="ECO:0000256" key="3">
    <source>
        <dbReference type="ARBA" id="ARBA00023125"/>
    </source>
</evidence>
<organism evidence="6 7">
    <name type="scientific">Anseongella ginsenosidimutans</name>
    <dbReference type="NCBI Taxonomy" id="496056"/>
    <lineage>
        <taxon>Bacteria</taxon>
        <taxon>Pseudomonadati</taxon>
        <taxon>Bacteroidota</taxon>
        <taxon>Sphingobacteriia</taxon>
        <taxon>Sphingobacteriales</taxon>
        <taxon>Sphingobacteriaceae</taxon>
        <taxon>Anseongella</taxon>
    </lineage>
</organism>
<dbReference type="InterPro" id="IPR036724">
    <property type="entry name" value="Cobalamin-bd_sf"/>
</dbReference>
<dbReference type="Pfam" id="PF02607">
    <property type="entry name" value="B12-binding_2"/>
    <property type="match status" value="1"/>
</dbReference>
<dbReference type="InterPro" id="IPR047057">
    <property type="entry name" value="MerR_fam"/>
</dbReference>
<dbReference type="Gene3D" id="3.40.50.280">
    <property type="entry name" value="Cobalamin-binding domain"/>
    <property type="match status" value="1"/>
</dbReference>
<dbReference type="Gene3D" id="1.10.1240.10">
    <property type="entry name" value="Methionine synthase domain"/>
    <property type="match status" value="1"/>
</dbReference>
<dbReference type="SMART" id="SM00422">
    <property type="entry name" value="HTH_MERR"/>
    <property type="match status" value="1"/>
</dbReference>
<reference evidence="6 7" key="1">
    <citation type="submission" date="2019-03" db="EMBL/GenBank/DDBJ databases">
        <title>Genomic Encyclopedia of Type Strains, Phase IV (KMG-IV): sequencing the most valuable type-strain genomes for metagenomic binning, comparative biology and taxonomic classification.</title>
        <authorList>
            <person name="Goeker M."/>
        </authorList>
    </citation>
    <scope>NUCLEOTIDE SEQUENCE [LARGE SCALE GENOMIC DNA]</scope>
    <source>
        <strain evidence="6 7">DSM 21100</strain>
    </source>
</reference>
<dbReference type="EMBL" id="SMAD01000006">
    <property type="protein sequence ID" value="TCS86824.1"/>
    <property type="molecule type" value="Genomic_DNA"/>
</dbReference>
<dbReference type="InterPro" id="IPR000551">
    <property type="entry name" value="MerR-type_HTH_dom"/>
</dbReference>
<dbReference type="AlphaFoldDB" id="A0A4R3KPY8"/>
<keyword evidence="4" id="KW-0804">Transcription</keyword>
<dbReference type="Proteomes" id="UP000295807">
    <property type="component" value="Unassembled WGS sequence"/>
</dbReference>